<feature type="compositionally biased region" description="Basic residues" evidence="1">
    <location>
        <begin position="63"/>
        <end position="74"/>
    </location>
</feature>
<dbReference type="eggNOG" id="ENOG503455J">
    <property type="taxonomic scope" value="Bacteria"/>
</dbReference>
<evidence type="ECO:0000259" key="2">
    <source>
        <dbReference type="Pfam" id="PF11774"/>
    </source>
</evidence>
<feature type="domain" description="Lsr2 dimerization" evidence="2">
    <location>
        <begin position="9"/>
        <end position="65"/>
    </location>
</feature>
<feature type="compositionally biased region" description="Basic residues" evidence="1">
    <location>
        <begin position="108"/>
        <end position="117"/>
    </location>
</feature>
<feature type="region of interest" description="Disordered" evidence="1">
    <location>
        <begin position="56"/>
        <end position="157"/>
    </location>
</feature>
<reference evidence="3 4" key="1">
    <citation type="submission" date="2011-09" db="EMBL/GenBank/DDBJ databases">
        <authorList>
            <consortium name="US DOE Joint Genome Institute (JGI-PGF)"/>
            <person name="Lucas S."/>
            <person name="Han J."/>
            <person name="Lapidus A."/>
            <person name="Cheng J.-F."/>
            <person name="Goodwin L."/>
            <person name="Pitluck S."/>
            <person name="Peters L."/>
            <person name="Land M.L."/>
            <person name="Hauser L."/>
            <person name="Brambilla E."/>
            <person name="Klenk H.-P."/>
            <person name="Woyke T.J."/>
        </authorList>
    </citation>
    <scope>NUCLEOTIDE SEQUENCE [LARGE SCALE GENOMIC DNA]</scope>
    <source>
        <strain evidence="3 4">K62</strain>
    </source>
</reference>
<sequence length="157" mass="17252">MAGGGRRLARVTAIHTLDDITGEPARETVFFALDGVSYEIDLTAEHADDLRGILRPYVEHGRRTGGRRRKRKLVKGPTPIRRASARLRSESAERGKATESDSEQPTRAARRSRRGASTRRNTTTTLTPRPTRRRPARNTEATAPSPVPAVTFSAPAS</sequence>
<dbReference type="Pfam" id="PF11774">
    <property type="entry name" value="Lsr2"/>
    <property type="match status" value="1"/>
</dbReference>
<dbReference type="Proteomes" id="UP000005087">
    <property type="component" value="Chromosome"/>
</dbReference>
<dbReference type="EMBL" id="CM001484">
    <property type="protein sequence ID" value="EIE98046.1"/>
    <property type="molecule type" value="Genomic_DNA"/>
</dbReference>
<dbReference type="InterPro" id="IPR042261">
    <property type="entry name" value="Lsr2-like_dimerization"/>
</dbReference>
<organism evidence="3 4">
    <name type="scientific">Saccharomonospora glauca K62</name>
    <dbReference type="NCBI Taxonomy" id="928724"/>
    <lineage>
        <taxon>Bacteria</taxon>
        <taxon>Bacillati</taxon>
        <taxon>Actinomycetota</taxon>
        <taxon>Actinomycetes</taxon>
        <taxon>Pseudonocardiales</taxon>
        <taxon>Pseudonocardiaceae</taxon>
        <taxon>Saccharomonospora</taxon>
    </lineage>
</organism>
<protein>
    <submittedName>
        <fullName evidence="3">Lsr2</fullName>
    </submittedName>
</protein>
<dbReference type="InterPro" id="IPR024412">
    <property type="entry name" value="Lsr2_dim_dom"/>
</dbReference>
<evidence type="ECO:0000313" key="3">
    <source>
        <dbReference type="EMBL" id="EIE98046.1"/>
    </source>
</evidence>
<dbReference type="GO" id="GO:0003677">
    <property type="term" value="F:DNA binding"/>
    <property type="evidence" value="ECO:0007669"/>
    <property type="project" value="InterPro"/>
</dbReference>
<reference evidence="4" key="2">
    <citation type="submission" date="2012-01" db="EMBL/GenBank/DDBJ databases">
        <title>Noncontiguous Finished sequence of chromosome of Saccharomonospora glauca K62.</title>
        <authorList>
            <consortium name="US DOE Joint Genome Institute"/>
            <person name="Lucas S."/>
            <person name="Han J."/>
            <person name="Lapidus A."/>
            <person name="Cheng J.-F."/>
            <person name="Goodwin L."/>
            <person name="Pitluck S."/>
            <person name="Peters L."/>
            <person name="Mikhailova N."/>
            <person name="Held B."/>
            <person name="Detter J.C."/>
            <person name="Han C."/>
            <person name="Tapia R."/>
            <person name="Land M."/>
            <person name="Hauser L."/>
            <person name="Kyrpides N."/>
            <person name="Ivanova N."/>
            <person name="Pagani I."/>
            <person name="Brambilla E.-M."/>
            <person name="Klenk H.-P."/>
            <person name="Woyke T."/>
        </authorList>
    </citation>
    <scope>NUCLEOTIDE SEQUENCE [LARGE SCALE GENOMIC DNA]</scope>
    <source>
        <strain evidence="4">K62</strain>
    </source>
</reference>
<dbReference type="Gene3D" id="3.30.60.230">
    <property type="entry name" value="Lsr2, dimerization domain"/>
    <property type="match status" value="1"/>
</dbReference>
<accession>I1CZC2</accession>
<name>I1CZC2_9PSEU</name>
<dbReference type="STRING" id="928724.SacglDRAFT_01112"/>
<feature type="compositionally biased region" description="Basic and acidic residues" evidence="1">
    <location>
        <begin position="87"/>
        <end position="99"/>
    </location>
</feature>
<dbReference type="HOGENOM" id="CLU_1685314_0_0_11"/>
<gene>
    <name evidence="3" type="ORF">SacglDRAFT_01112</name>
</gene>
<keyword evidence="4" id="KW-1185">Reference proteome</keyword>
<feature type="compositionally biased region" description="Low complexity" evidence="1">
    <location>
        <begin position="118"/>
        <end position="129"/>
    </location>
</feature>
<proteinExistence type="predicted"/>
<evidence type="ECO:0000313" key="4">
    <source>
        <dbReference type="Proteomes" id="UP000005087"/>
    </source>
</evidence>
<evidence type="ECO:0000256" key="1">
    <source>
        <dbReference type="SAM" id="MobiDB-lite"/>
    </source>
</evidence>
<dbReference type="AlphaFoldDB" id="I1CZC2"/>